<dbReference type="OrthoDB" id="392048at2759"/>
<dbReference type="InterPro" id="IPR054451">
    <property type="entry name" value="RhopH3_C"/>
</dbReference>
<proteinExistence type="predicted"/>
<evidence type="ECO:0000313" key="4">
    <source>
        <dbReference type="EMBL" id="CRG96598.1"/>
    </source>
</evidence>
<evidence type="ECO:0000256" key="2">
    <source>
        <dbReference type="SAM" id="SignalP"/>
    </source>
</evidence>
<feature type="region of interest" description="Disordered" evidence="1">
    <location>
        <begin position="794"/>
        <end position="894"/>
    </location>
</feature>
<dbReference type="EMBL" id="CVMV01000070">
    <property type="protein sequence ID" value="CRG96598.1"/>
    <property type="molecule type" value="Genomic_DNA"/>
</dbReference>
<dbReference type="OMA" id="GEPEQFY"/>
<keyword evidence="2" id="KW-0732">Signal</keyword>
<feature type="chain" id="PRO_5013380396" evidence="2">
    <location>
        <begin position="21"/>
        <end position="915"/>
    </location>
</feature>
<reference evidence="4" key="1">
    <citation type="submission" date="2015-04" db="EMBL/GenBank/DDBJ databases">
        <authorList>
            <consortium name="Pathogen Informatics"/>
        </authorList>
    </citation>
    <scope>NUCLEOTIDE SEQUENCE [LARGE SCALE GENOMIC DNA]</scope>
    <source>
        <strain evidence="4">8A</strain>
    </source>
</reference>
<dbReference type="Pfam" id="PF22808">
    <property type="entry name" value="RhopH3_C"/>
    <property type="match status" value="1"/>
</dbReference>
<dbReference type="Proteomes" id="UP000220797">
    <property type="component" value="Unassembled WGS sequence"/>
</dbReference>
<dbReference type="VEuPathDB" id="PlasmoDB:PGAL8A_00417900"/>
<evidence type="ECO:0000259" key="3">
    <source>
        <dbReference type="Pfam" id="PF22808"/>
    </source>
</evidence>
<dbReference type="AlphaFoldDB" id="A0A1J1GVV6"/>
<feature type="compositionally biased region" description="Basic and acidic residues" evidence="1">
    <location>
        <begin position="812"/>
        <end position="828"/>
    </location>
</feature>
<name>A0A1J1GVV6_PLAGA</name>
<accession>A0A1J1GVV6</accession>
<comment type="caution">
    <text evidence="4">The sequence shown here is derived from an EMBL/GenBank/DDBJ whole genome shotgun (WGS) entry which is preliminary data.</text>
</comment>
<feature type="signal peptide" evidence="2">
    <location>
        <begin position="1"/>
        <end position="20"/>
    </location>
</feature>
<protein>
    <submittedName>
        <fullName evidence="4">High molecular weight rhoptry protein 3, putative</fullName>
    </submittedName>
</protein>
<evidence type="ECO:0000256" key="1">
    <source>
        <dbReference type="SAM" id="MobiDB-lite"/>
    </source>
</evidence>
<feature type="domain" description="RhopH3 C-terminal" evidence="3">
    <location>
        <begin position="360"/>
        <end position="698"/>
    </location>
</feature>
<feature type="compositionally biased region" description="Basic and acidic residues" evidence="1">
    <location>
        <begin position="871"/>
        <end position="886"/>
    </location>
</feature>
<dbReference type="GeneID" id="39732710"/>
<dbReference type="RefSeq" id="XP_028529402.1">
    <property type="nucleotide sequence ID" value="XM_028672895.1"/>
</dbReference>
<sequence length="915" mass="107373">MKSQLFVTLFIIFSSLLVTGRNPYSGYLTQNLKVLLECNFIAYYNLKENGPDVDSFLDFVLEPEQFYWFVEHYLSVPFRVPEKLKDKKTRDLSDCVNRTWVSEFLLEFKEPDINKLIMHLNTEQKNFLSYYNRHAILVGKFTVFPIKEFHKYCILPPIIKTTIRESDDEEHELTFELTKDEYKIYLGAIGSQVTAIKYLYTNMHDDKRKKELKKIIDNEDDISIICPVYNLKLHYNKDCQSEKTILKCLDNYIRKSCDREIKTEYAASLCKHLYFLFTNLKGSYLDNFKQFLQDRNISLVKPQSVWNVPVFKVYKPSDIEENSNNIESGTFKILNSKNLIFLSFHGEIPKSPYYEVEIQTLPNLSTYADSIADKLRRFFYYFKKMSSPISPVSVEELNHNITEFSFKDVQQEVECSKVQKSLDIQLEVETMKGVVTEKICKIIENNTLTKIPVDKQIVKDFYVIHDDIPKGFRIQCIVLATFVEMYNIIRQILNLESILSLTRYTSLYLHKFFNSVTYLKGNFLYKNTFALKYANACSKAVLHVPSVLYRRNLYISETFLSLYLGLSNLVSSNPSSPFFEYAIIEFLVSYFNKGSEKFVLYLITILSVLHLNVYYYEQIYCHFKEHFSVLKSKMIHPDIASRIIKSLQKLIKSEKYLKMFTLYVDFESDDIFDRESVFRTIMDFRDFYMDGETKKETKLEEISEMPIHLDTPNDGIGYRKEDVLFEVDKGESIEALLDEEYMEDKDVEITDEEKDHKSNFLNILSERKDICVYNKDQELQLKLSKYIGKIREDETDLEKGSSERSLVTSQMVKEREQQISEEMDKIEEIGESQKPYTQKSALDSTSEESVSTSDGSECESPKKPKGSKFGDLVKPKQKLDKDDSKKKGPKKRGWISRKVESFLKSNALRKLFKKR</sequence>
<gene>
    <name evidence="4" type="ORF">PGAL8A_00417900</name>
</gene>
<evidence type="ECO:0000313" key="5">
    <source>
        <dbReference type="Proteomes" id="UP000220797"/>
    </source>
</evidence>
<organism evidence="4 5">
    <name type="scientific">Plasmodium gallinaceum</name>
    <dbReference type="NCBI Taxonomy" id="5849"/>
    <lineage>
        <taxon>Eukaryota</taxon>
        <taxon>Sar</taxon>
        <taxon>Alveolata</taxon>
        <taxon>Apicomplexa</taxon>
        <taxon>Aconoidasida</taxon>
        <taxon>Haemosporida</taxon>
        <taxon>Plasmodiidae</taxon>
        <taxon>Plasmodium</taxon>
        <taxon>Plasmodium (Haemamoeba)</taxon>
    </lineage>
</organism>
<feature type="compositionally biased region" description="Low complexity" evidence="1">
    <location>
        <begin position="843"/>
        <end position="855"/>
    </location>
</feature>
<keyword evidence="5" id="KW-1185">Reference proteome</keyword>